<comment type="caution">
    <text evidence="1">The sequence shown here is derived from an EMBL/GenBank/DDBJ whole genome shotgun (WGS) entry which is preliminary data.</text>
</comment>
<dbReference type="EMBL" id="PDXF01000770">
    <property type="protein sequence ID" value="RYN69100.1"/>
    <property type="molecule type" value="Genomic_DNA"/>
</dbReference>
<keyword evidence="2" id="KW-1185">Reference proteome</keyword>
<name>A0ABY0FQG7_9PLEO</name>
<reference evidence="2" key="1">
    <citation type="journal article" date="2019" name="bioRxiv">
        <title>Genomics, evolutionary history and diagnostics of the Alternaria alternata species group including apple and Asian pear pathotypes.</title>
        <authorList>
            <person name="Armitage A.D."/>
            <person name="Cockerton H.M."/>
            <person name="Sreenivasaprasad S."/>
            <person name="Woodhall J.W."/>
            <person name="Lane C.R."/>
            <person name="Harrison R.J."/>
            <person name="Clarkson J.P."/>
        </authorList>
    </citation>
    <scope>NUCLEOTIDE SEQUENCE [LARGE SCALE GENOMIC DNA]</scope>
    <source>
        <strain evidence="2">FERA 635</strain>
    </source>
</reference>
<organism evidence="1 2">
    <name type="scientific">Alternaria tenuissima</name>
    <dbReference type="NCBI Taxonomy" id="119927"/>
    <lineage>
        <taxon>Eukaryota</taxon>
        <taxon>Fungi</taxon>
        <taxon>Dikarya</taxon>
        <taxon>Ascomycota</taxon>
        <taxon>Pezizomycotina</taxon>
        <taxon>Dothideomycetes</taxon>
        <taxon>Pleosporomycetidae</taxon>
        <taxon>Pleosporales</taxon>
        <taxon>Pleosporineae</taxon>
        <taxon>Pleosporaceae</taxon>
        <taxon>Alternaria</taxon>
        <taxon>Alternaria sect. Alternaria</taxon>
        <taxon>Alternaria alternata complex</taxon>
    </lineage>
</organism>
<evidence type="ECO:0008006" key="3">
    <source>
        <dbReference type="Google" id="ProtNLM"/>
    </source>
</evidence>
<gene>
    <name evidence="1" type="ORF">AA0119_g13706</name>
</gene>
<accession>A0ABY0FQG7</accession>
<protein>
    <recommendedName>
        <fullName evidence="3">BTB domain-containing protein</fullName>
    </recommendedName>
</protein>
<sequence length="155" mass="17361">MFSATFREGQRLLAEDCPVVELEDDDPELVGLMLRVLHYQGSSADYAMEAETLARLSLHCDKYDCTRALGPWVQIWLENVTTKDESAKAMGFQILAAFTFGDTPEFRRKSRTATLQLEPSFVAAWEEEALFEPLLSSVTGKARAPLNEPVVTETI</sequence>
<proteinExistence type="predicted"/>
<evidence type="ECO:0000313" key="2">
    <source>
        <dbReference type="Proteomes" id="UP000293195"/>
    </source>
</evidence>
<evidence type="ECO:0000313" key="1">
    <source>
        <dbReference type="EMBL" id="RYN69100.1"/>
    </source>
</evidence>
<dbReference type="Proteomes" id="UP000293195">
    <property type="component" value="Unassembled WGS sequence"/>
</dbReference>